<dbReference type="EMBL" id="CP008887">
    <property type="protein sequence ID" value="AIU70770.1"/>
    <property type="molecule type" value="Genomic_DNA"/>
</dbReference>
<feature type="domain" description="CBS" evidence="3">
    <location>
        <begin position="11"/>
        <end position="69"/>
    </location>
</feature>
<gene>
    <name evidence="4" type="ORF">TEU_10730</name>
</gene>
<organism evidence="4 5">
    <name type="scientific">Thermococcus eurythermalis</name>
    <dbReference type="NCBI Taxonomy" id="1505907"/>
    <lineage>
        <taxon>Archaea</taxon>
        <taxon>Methanobacteriati</taxon>
        <taxon>Methanobacteriota</taxon>
        <taxon>Thermococci</taxon>
        <taxon>Thermococcales</taxon>
        <taxon>Thermococcaceae</taxon>
        <taxon>Thermococcus</taxon>
    </lineage>
</organism>
<dbReference type="InterPro" id="IPR000644">
    <property type="entry name" value="CBS_dom"/>
</dbReference>
<protein>
    <submittedName>
        <fullName evidence="4">Inosine-5-monophosphate dehydrogenase</fullName>
    </submittedName>
</protein>
<name>A0A097QWB8_9EURY</name>
<dbReference type="STRING" id="1505907.TEU_10730"/>
<dbReference type="GeneID" id="25153904"/>
<dbReference type="Proteomes" id="UP000029980">
    <property type="component" value="Chromosome"/>
</dbReference>
<dbReference type="SMART" id="SM00116">
    <property type="entry name" value="CBS"/>
    <property type="match status" value="2"/>
</dbReference>
<dbReference type="PROSITE" id="PS51371">
    <property type="entry name" value="CBS"/>
    <property type="match status" value="2"/>
</dbReference>
<keyword evidence="5" id="KW-1185">Reference proteome</keyword>
<proteinExistence type="predicted"/>
<dbReference type="PANTHER" id="PTHR43080">
    <property type="entry name" value="CBS DOMAIN-CONTAINING PROTEIN CBSX3, MITOCHONDRIAL"/>
    <property type="match status" value="1"/>
</dbReference>
<dbReference type="SUPFAM" id="SSF54631">
    <property type="entry name" value="CBS-domain pair"/>
    <property type="match status" value="1"/>
</dbReference>
<reference evidence="4 5" key="1">
    <citation type="journal article" date="2015" name="Int. J. Syst. Evol. Microbiol.">
        <title>Thermococcus eurythermalis sp. nov., a conditional piezophilic hyperthermophilic archaeon with a wide temperature range isolated from an oil-immersed chimney in the Guaymas Basin.</title>
        <authorList>
            <person name="Zhao W."/>
            <person name="Zeng X."/>
            <person name="Xiao X."/>
        </authorList>
    </citation>
    <scope>NUCLEOTIDE SEQUENCE [LARGE SCALE GENOMIC DNA]</scope>
    <source>
        <strain evidence="4 5">A501</strain>
    </source>
</reference>
<dbReference type="PANTHER" id="PTHR43080:SF2">
    <property type="entry name" value="CBS DOMAIN-CONTAINING PROTEIN"/>
    <property type="match status" value="1"/>
</dbReference>
<dbReference type="OrthoDB" id="43333at2157"/>
<dbReference type="Pfam" id="PF00571">
    <property type="entry name" value="CBS"/>
    <property type="match status" value="2"/>
</dbReference>
<evidence type="ECO:0000313" key="4">
    <source>
        <dbReference type="EMBL" id="AIU70770.1"/>
    </source>
</evidence>
<feature type="domain" description="CBS" evidence="3">
    <location>
        <begin position="75"/>
        <end position="130"/>
    </location>
</feature>
<dbReference type="InterPro" id="IPR051257">
    <property type="entry name" value="Diverse_CBS-Domain"/>
</dbReference>
<dbReference type="HOGENOM" id="CLU_040681_12_1_2"/>
<evidence type="ECO:0000313" key="5">
    <source>
        <dbReference type="Proteomes" id="UP000029980"/>
    </source>
</evidence>
<dbReference type="KEGG" id="teu:TEU_10730"/>
<dbReference type="InterPro" id="IPR046342">
    <property type="entry name" value="CBS_dom_sf"/>
</dbReference>
<sequence>MDENAPIRVYMTRKLIGVSPDDPVKRACEVMMEFDIGSLVVVENGEVVGFFTKTDIIRRVVIPGKPNTTPVREIMTKKLITADANAPLREVLDTMAKKRIKHILISENGKIVGIFSLSDLLTASRRKLETAIAAE</sequence>
<dbReference type="RefSeq" id="WP_050003729.1">
    <property type="nucleotide sequence ID" value="NZ_CP008887.1"/>
</dbReference>
<evidence type="ECO:0000256" key="2">
    <source>
        <dbReference type="PROSITE-ProRule" id="PRU00703"/>
    </source>
</evidence>
<dbReference type="AlphaFoldDB" id="A0A097QWB8"/>
<evidence type="ECO:0000256" key="1">
    <source>
        <dbReference type="ARBA" id="ARBA00023122"/>
    </source>
</evidence>
<dbReference type="Gene3D" id="3.10.580.10">
    <property type="entry name" value="CBS-domain"/>
    <property type="match status" value="1"/>
</dbReference>
<evidence type="ECO:0000259" key="3">
    <source>
        <dbReference type="PROSITE" id="PS51371"/>
    </source>
</evidence>
<accession>A0A097QWB8</accession>
<keyword evidence="1 2" id="KW-0129">CBS domain</keyword>